<feature type="domain" description="Glycosyl hydrolase family 13 catalytic" evidence="18">
    <location>
        <begin position="119"/>
        <end position="496"/>
    </location>
</feature>
<dbReference type="PANTHER" id="PTHR43651">
    <property type="entry name" value="1,4-ALPHA-GLUCAN-BRANCHING ENZYME"/>
    <property type="match status" value="1"/>
</dbReference>
<evidence type="ECO:0000256" key="16">
    <source>
        <dbReference type="PIRSR" id="PIRSR006337-2"/>
    </source>
</evidence>
<dbReference type="InterPro" id="IPR012768">
    <property type="entry name" value="Trehalose_TreZ"/>
</dbReference>
<dbReference type="InterPro" id="IPR013783">
    <property type="entry name" value="Ig-like_fold"/>
</dbReference>
<feature type="site" description="Transition state stabilizer" evidence="17">
    <location>
        <position position="385"/>
    </location>
</feature>
<reference evidence="19 20" key="1">
    <citation type="submission" date="2017-01" db="EMBL/GenBank/DDBJ databases">
        <authorList>
            <person name="Mah S.A."/>
            <person name="Swanson W.J."/>
            <person name="Moy G.W."/>
            <person name="Vacquier V.D."/>
        </authorList>
    </citation>
    <scope>NUCLEOTIDE SEQUENCE [LARGE SCALE GENOMIC DNA]</scope>
    <source>
        <strain evidence="19 20">ASpG1</strain>
    </source>
</reference>
<dbReference type="CDD" id="cd11325">
    <property type="entry name" value="AmyAc_GTHase"/>
    <property type="match status" value="1"/>
</dbReference>
<dbReference type="SMART" id="SM00642">
    <property type="entry name" value="Aamy"/>
    <property type="match status" value="1"/>
</dbReference>
<dbReference type="Pfam" id="PF02922">
    <property type="entry name" value="CBM_48"/>
    <property type="match status" value="1"/>
</dbReference>
<keyword evidence="20" id="KW-1185">Reference proteome</keyword>
<feature type="active site" description="Proton donor" evidence="15">
    <location>
        <position position="299"/>
    </location>
</feature>
<evidence type="ECO:0000256" key="15">
    <source>
        <dbReference type="PIRSR" id="PIRSR006337-1"/>
    </source>
</evidence>
<name>A0A1N6PQF1_9SPIO</name>
<dbReference type="PIRSF" id="PIRSF006337">
    <property type="entry name" value="Trehalose_TreZ"/>
    <property type="match status" value="1"/>
</dbReference>
<evidence type="ECO:0000256" key="14">
    <source>
        <dbReference type="PIRNR" id="PIRNR006337"/>
    </source>
</evidence>
<evidence type="ECO:0000256" key="8">
    <source>
        <dbReference type="ARBA" id="ARBA00023277"/>
    </source>
</evidence>
<dbReference type="Proteomes" id="UP000186400">
    <property type="component" value="Unassembled WGS sequence"/>
</dbReference>
<dbReference type="UniPathway" id="UPA00299"/>
<dbReference type="Pfam" id="PF00128">
    <property type="entry name" value="Alpha-amylase"/>
    <property type="match status" value="1"/>
</dbReference>
<dbReference type="SUPFAM" id="SSF81296">
    <property type="entry name" value="E set domains"/>
    <property type="match status" value="1"/>
</dbReference>
<dbReference type="SUPFAM" id="SSF51445">
    <property type="entry name" value="(Trans)glycosidases"/>
    <property type="match status" value="1"/>
</dbReference>
<dbReference type="Gene3D" id="3.20.20.80">
    <property type="entry name" value="Glycosidases"/>
    <property type="match status" value="1"/>
</dbReference>
<dbReference type="GO" id="GO:0005737">
    <property type="term" value="C:cytoplasm"/>
    <property type="evidence" value="ECO:0007669"/>
    <property type="project" value="UniProtKB-SubCell"/>
</dbReference>
<evidence type="ECO:0000256" key="11">
    <source>
        <dbReference type="ARBA" id="ARBA00033284"/>
    </source>
</evidence>
<sequence>MTYHFGPRWTDQGVEFRLWAPAASRVELILEDPGPNPAGSAPRSCYPMSCQERGWWRSTALERPEGTPYLFRINGEHLVPDPASRQQLQDVHGPSLLVAPNSRAPSFSRRTWEELVFYEVHVGTATPEGTFAALEERLPELAALGITALELMPLADFPGKRNWGYDGVLPFAPDTTYGTPAELKHLAEAAHRAGLSLWLDVVYNHFGPEGNYLHLYAPQFFTTDQQTPWGAAIDFTVPEVRRFFLENGIYWTRDMGFDGLRLDAVHAIHDPSEEHFLSSFSRDLHASQEQKRTIFLVLENDQNEALYLQETDSPPGYAPEYDGQWNDDIHHVFHVLLTREDHGYYSEYQNDPEKLLLQALAGGFIRHGPTTLPPARFIAFLQNHDQIGNRAFGERLVTLAPKEALEAATAVLLLAPQIPLLFMGEPWGCSTPFQFFCDFSADLAEAVKTGRRSEFGLEDLPDPGAPGTWQASRLQHPPGPENGQWLHLHRKLLTLRREHLVPLLPHLKAGRATGGGETAATVLWDPSWGMHLNLHNRARPLPENLFIEQDNPLPGEIFRLPDQGWPDNGHMPPWSCIVFWRTP</sequence>
<dbReference type="AlphaFoldDB" id="A0A1N6PQF1"/>
<evidence type="ECO:0000313" key="19">
    <source>
        <dbReference type="EMBL" id="SIQ06551.1"/>
    </source>
</evidence>
<comment type="catalytic activity">
    <reaction evidence="12 14">
        <text>hydrolysis of (1-&gt;4)-alpha-D-glucosidic linkage in 4-alpha-D-[(1-&gt;4)-alpha-D-glucanosyl]n trehalose to yield trehalose and (1-&gt;4)-alpha-D-glucan.</text>
        <dbReference type="EC" id="3.2.1.141"/>
    </reaction>
</comment>
<dbReference type="InterPro" id="IPR014756">
    <property type="entry name" value="Ig_E-set"/>
</dbReference>
<evidence type="ECO:0000256" key="3">
    <source>
        <dbReference type="ARBA" id="ARBA00008061"/>
    </source>
</evidence>
<evidence type="ECO:0000256" key="5">
    <source>
        <dbReference type="ARBA" id="ARBA00015938"/>
    </source>
</evidence>
<dbReference type="STRING" id="159291.SAMN05920897_10388"/>
<accession>A0A1N6PQF1</accession>
<dbReference type="EC" id="3.2.1.141" evidence="4 13"/>
<dbReference type="Gene3D" id="1.10.10.760">
    <property type="entry name" value="E-set domains of sugar-utilizing enzymes"/>
    <property type="match status" value="1"/>
</dbReference>
<evidence type="ECO:0000256" key="1">
    <source>
        <dbReference type="ARBA" id="ARBA00004496"/>
    </source>
</evidence>
<keyword evidence="7 14" id="KW-0378">Hydrolase</keyword>
<keyword evidence="9 14" id="KW-0326">Glycosidase</keyword>
<evidence type="ECO:0000256" key="6">
    <source>
        <dbReference type="ARBA" id="ARBA00022490"/>
    </source>
</evidence>
<evidence type="ECO:0000256" key="2">
    <source>
        <dbReference type="ARBA" id="ARBA00005199"/>
    </source>
</evidence>
<feature type="active site" description="Nucleophile" evidence="15">
    <location>
        <position position="263"/>
    </location>
</feature>
<dbReference type="NCBIfam" id="TIGR02402">
    <property type="entry name" value="trehalose_TreZ"/>
    <property type="match status" value="1"/>
</dbReference>
<evidence type="ECO:0000256" key="13">
    <source>
        <dbReference type="NCBIfam" id="TIGR02402"/>
    </source>
</evidence>
<keyword evidence="6" id="KW-0963">Cytoplasm</keyword>
<comment type="pathway">
    <text evidence="2 14">Glycan biosynthesis; trehalose biosynthesis.</text>
</comment>
<proteinExistence type="inferred from homology"/>
<evidence type="ECO:0000313" key="20">
    <source>
        <dbReference type="Proteomes" id="UP000186400"/>
    </source>
</evidence>
<dbReference type="GO" id="GO:0005992">
    <property type="term" value="P:trehalose biosynthetic process"/>
    <property type="evidence" value="ECO:0007669"/>
    <property type="project" value="UniProtKB-UniRule"/>
</dbReference>
<keyword evidence="8" id="KW-0119">Carbohydrate metabolism</keyword>
<evidence type="ECO:0000256" key="4">
    <source>
        <dbReference type="ARBA" id="ARBA00012268"/>
    </source>
</evidence>
<dbReference type="CDD" id="cd02853">
    <property type="entry name" value="E_set_MTHase_like_N"/>
    <property type="match status" value="1"/>
</dbReference>
<dbReference type="InterPro" id="IPR017853">
    <property type="entry name" value="GH"/>
</dbReference>
<feature type="binding site" evidence="16">
    <location>
        <begin position="384"/>
        <end position="389"/>
    </location>
    <ligand>
        <name>substrate</name>
    </ligand>
</feature>
<gene>
    <name evidence="19" type="ORF">SAMN05920897_10388</name>
</gene>
<dbReference type="EMBL" id="FTMS01000003">
    <property type="protein sequence ID" value="SIQ06551.1"/>
    <property type="molecule type" value="Genomic_DNA"/>
</dbReference>
<dbReference type="OrthoDB" id="9761875at2"/>
<evidence type="ECO:0000256" key="9">
    <source>
        <dbReference type="ARBA" id="ARBA00023295"/>
    </source>
</evidence>
<dbReference type="Gene3D" id="2.60.40.10">
    <property type="entry name" value="Immunoglobulins"/>
    <property type="match status" value="1"/>
</dbReference>
<dbReference type="InterPro" id="IPR044901">
    <property type="entry name" value="Trehalose_TreZ_E-set_sf"/>
</dbReference>
<evidence type="ECO:0000259" key="18">
    <source>
        <dbReference type="SMART" id="SM00642"/>
    </source>
</evidence>
<dbReference type="PANTHER" id="PTHR43651:SF11">
    <property type="entry name" value="MALTO-OLIGOSYLTREHALOSE TREHALOHYDROLASE"/>
    <property type="match status" value="1"/>
</dbReference>
<evidence type="ECO:0000256" key="12">
    <source>
        <dbReference type="ARBA" id="ARBA00034013"/>
    </source>
</evidence>
<protein>
    <recommendedName>
        <fullName evidence="5 13">Malto-oligosyltrehalose trehalohydrolase</fullName>
        <shortName evidence="14">MTHase</shortName>
        <ecNumber evidence="4 13">3.2.1.141</ecNumber>
    </recommendedName>
    <alternativeName>
        <fullName evidence="11 14">4-alpha-D-((1-&gt;4)-alpha-D-glucano)trehalose trehalohydrolase</fullName>
    </alternativeName>
    <alternativeName>
        <fullName evidence="10 14">Maltooligosyl trehalose trehalohydrolase</fullName>
    </alternativeName>
</protein>
<feature type="binding site" evidence="16">
    <location>
        <begin position="261"/>
        <end position="266"/>
    </location>
    <ligand>
        <name>substrate</name>
    </ligand>
</feature>
<comment type="similarity">
    <text evidence="3 14">Belongs to the glycosyl hydrolase 13 family.</text>
</comment>
<evidence type="ECO:0000256" key="7">
    <source>
        <dbReference type="ARBA" id="ARBA00022801"/>
    </source>
</evidence>
<dbReference type="InterPro" id="IPR006047">
    <property type="entry name" value="GH13_cat_dom"/>
</dbReference>
<feature type="binding site" evidence="16">
    <location>
        <begin position="327"/>
        <end position="331"/>
    </location>
    <ligand>
        <name>substrate</name>
    </ligand>
</feature>
<dbReference type="GO" id="GO:0033942">
    <property type="term" value="F:4-alpha-D-(1-&gt;4)-alpha-D-glucanotrehalose trehalohydrolase activity"/>
    <property type="evidence" value="ECO:0007669"/>
    <property type="project" value="UniProtKB-EC"/>
</dbReference>
<dbReference type="RefSeq" id="WP_083943680.1">
    <property type="nucleotide sequence ID" value="NZ_FTMS01000003.1"/>
</dbReference>
<evidence type="ECO:0000256" key="10">
    <source>
        <dbReference type="ARBA" id="ARBA00032057"/>
    </source>
</evidence>
<comment type="subcellular location">
    <subcellularLocation>
        <location evidence="1 15">Cytoplasm</location>
    </subcellularLocation>
</comment>
<organism evidence="19 20">
    <name type="scientific">Alkalispirochaeta americana</name>
    <dbReference type="NCBI Taxonomy" id="159291"/>
    <lineage>
        <taxon>Bacteria</taxon>
        <taxon>Pseudomonadati</taxon>
        <taxon>Spirochaetota</taxon>
        <taxon>Spirochaetia</taxon>
        <taxon>Spirochaetales</taxon>
        <taxon>Spirochaetaceae</taxon>
        <taxon>Alkalispirochaeta</taxon>
    </lineage>
</organism>
<dbReference type="InterPro" id="IPR004193">
    <property type="entry name" value="Glyco_hydro_13_N"/>
</dbReference>
<evidence type="ECO:0000256" key="17">
    <source>
        <dbReference type="PIRSR" id="PIRSR006337-3"/>
    </source>
</evidence>